<dbReference type="EMBL" id="CP114058">
    <property type="protein sequence ID" value="WAT00739.1"/>
    <property type="molecule type" value="Genomic_DNA"/>
</dbReference>
<dbReference type="InterPro" id="IPR030191">
    <property type="entry name" value="CodB"/>
</dbReference>
<comment type="similarity">
    <text evidence="2">Belongs to the purine-cytosine permease (2.A.39) family.</text>
</comment>
<feature type="transmembrane region" description="Helical" evidence="6">
    <location>
        <begin position="169"/>
        <end position="185"/>
    </location>
</feature>
<keyword evidence="8" id="KW-1185">Reference proteome</keyword>
<feature type="transmembrane region" description="Helical" evidence="6">
    <location>
        <begin position="397"/>
        <end position="415"/>
    </location>
</feature>
<feature type="transmembrane region" description="Helical" evidence="6">
    <location>
        <begin position="52"/>
        <end position="75"/>
    </location>
</feature>
<feature type="transmembrane region" description="Helical" evidence="6">
    <location>
        <begin position="96"/>
        <end position="117"/>
    </location>
</feature>
<dbReference type="Pfam" id="PF02133">
    <property type="entry name" value="Transp_cyt_pur"/>
    <property type="match status" value="1"/>
</dbReference>
<feature type="transmembrane region" description="Helical" evidence="6">
    <location>
        <begin position="374"/>
        <end position="391"/>
    </location>
</feature>
<keyword evidence="3 6" id="KW-0812">Transmembrane</keyword>
<keyword evidence="4 6" id="KW-1133">Transmembrane helix</keyword>
<dbReference type="PANTHER" id="PTHR30569">
    <property type="entry name" value="CYTOSINE TRANSPORTER CODB"/>
    <property type="match status" value="1"/>
</dbReference>
<feature type="transmembrane region" description="Helical" evidence="6">
    <location>
        <begin position="236"/>
        <end position="258"/>
    </location>
</feature>
<evidence type="ECO:0000256" key="3">
    <source>
        <dbReference type="ARBA" id="ARBA00022692"/>
    </source>
</evidence>
<feature type="transmembrane region" description="Helical" evidence="6">
    <location>
        <begin position="141"/>
        <end position="162"/>
    </location>
</feature>
<sequence length="424" mass="45173">MKNNSIYTPSEPVSAQGRVLGWRDLFSLWFSLGMGLMVLQAGAILAPGLGMAGSLLAIFTGTLIGVILLALVGLIGGQTGMSSMSSLTLSLGRKGIALPALFNILQLIGWGAFEIVVMRDAASLLAKQALGEQSLWANPTLWTLVFGVVATLLAVCGPLAFIRVVLRRWGIWLLIASCAWLSINLFRQTSLTALWHKAGDGSMPFALACDIVVSMALSWLPLVSDYTRFGRSSRQNFFGTACGFFLGSLWMMALGAAYTLAFVSSQDSNALLLALSGVALGIPLLLILVDEHENTFADIHSAALSTGTLLPVGIGKLTAMIGLICTLIAWGVPLARYENFLLLIGSVFAPLFGVVLMNYFVLGRRQPTTRSLDGRSLTAWILGIATYHVIAQFYPNLGATLPSLFVAALLCGVLAKSRKGLLSD</sequence>
<dbReference type="InterPro" id="IPR001248">
    <property type="entry name" value="Pur-cyt_permease"/>
</dbReference>
<feature type="transmembrane region" description="Helical" evidence="6">
    <location>
        <begin position="340"/>
        <end position="362"/>
    </location>
</feature>
<protein>
    <submittedName>
        <fullName evidence="7">Hydroxymethylpyrimidine transporter CytX</fullName>
    </submittedName>
</protein>
<dbReference type="RefSeq" id="WP_045048745.1">
    <property type="nucleotide sequence ID" value="NZ_CP114058.1"/>
</dbReference>
<evidence type="ECO:0000313" key="8">
    <source>
        <dbReference type="Proteomes" id="UP001164712"/>
    </source>
</evidence>
<name>A0ABY7HMY2_9GAMM</name>
<organism evidence="7 8">
    <name type="scientific">Rouxiella chamberiensis</name>
    <dbReference type="NCBI Taxonomy" id="1513468"/>
    <lineage>
        <taxon>Bacteria</taxon>
        <taxon>Pseudomonadati</taxon>
        <taxon>Pseudomonadota</taxon>
        <taxon>Gammaproteobacteria</taxon>
        <taxon>Enterobacterales</taxon>
        <taxon>Yersiniaceae</taxon>
        <taxon>Rouxiella</taxon>
    </lineage>
</organism>
<dbReference type="Gene3D" id="1.10.4160.10">
    <property type="entry name" value="Hydantoin permease"/>
    <property type="match status" value="1"/>
</dbReference>
<evidence type="ECO:0000256" key="4">
    <source>
        <dbReference type="ARBA" id="ARBA00022989"/>
    </source>
</evidence>
<dbReference type="NCBIfam" id="TIGR02358">
    <property type="entry name" value="thia_cytX"/>
    <property type="match status" value="1"/>
</dbReference>
<feature type="transmembrane region" description="Helical" evidence="6">
    <location>
        <begin position="26"/>
        <end position="46"/>
    </location>
</feature>
<evidence type="ECO:0000256" key="5">
    <source>
        <dbReference type="ARBA" id="ARBA00023136"/>
    </source>
</evidence>
<comment type="subcellular location">
    <subcellularLocation>
        <location evidence="1">Membrane</location>
        <topology evidence="1">Multi-pass membrane protein</topology>
    </subcellularLocation>
</comment>
<dbReference type="Proteomes" id="UP001164712">
    <property type="component" value="Chromosome"/>
</dbReference>
<reference evidence="7" key="1">
    <citation type="submission" date="2022-12" db="EMBL/GenBank/DDBJ databases">
        <title>Complete genome sequence of an Australian strain of Rouxiella badensis DAR84756 and resolution of the R. badensis DSM100043 and R. chamberiensis DSM28324 genomes.</title>
        <authorList>
            <person name="Paul S."/>
            <person name="Anderson P.J."/>
            <person name="Maynard G."/>
            <person name="Dyall-Smith M."/>
            <person name="Kudinha T."/>
        </authorList>
    </citation>
    <scope>NUCLEOTIDE SEQUENCE</scope>
    <source>
        <strain evidence="7">DSM 28324</strain>
    </source>
</reference>
<evidence type="ECO:0000256" key="1">
    <source>
        <dbReference type="ARBA" id="ARBA00004141"/>
    </source>
</evidence>
<dbReference type="InterPro" id="IPR012732">
    <property type="entry name" value="Thia_CytX"/>
</dbReference>
<accession>A0ABY7HMY2</accession>
<gene>
    <name evidence="7" type="primary">cytX</name>
    <name evidence="7" type="ORF">O1V66_18140</name>
</gene>
<feature type="transmembrane region" description="Helical" evidence="6">
    <location>
        <begin position="309"/>
        <end position="334"/>
    </location>
</feature>
<feature type="transmembrane region" description="Helical" evidence="6">
    <location>
        <begin position="270"/>
        <end position="289"/>
    </location>
</feature>
<dbReference type="PANTHER" id="PTHR30569:SF0">
    <property type="entry name" value="CYTOSINE PERMEASE"/>
    <property type="match status" value="1"/>
</dbReference>
<evidence type="ECO:0000313" key="7">
    <source>
        <dbReference type="EMBL" id="WAT00739.1"/>
    </source>
</evidence>
<feature type="transmembrane region" description="Helical" evidence="6">
    <location>
        <begin position="205"/>
        <end position="224"/>
    </location>
</feature>
<keyword evidence="5 6" id="KW-0472">Membrane</keyword>
<evidence type="ECO:0000256" key="6">
    <source>
        <dbReference type="SAM" id="Phobius"/>
    </source>
</evidence>
<proteinExistence type="inferred from homology"/>
<evidence type="ECO:0000256" key="2">
    <source>
        <dbReference type="ARBA" id="ARBA00008974"/>
    </source>
</evidence>